<gene>
    <name evidence="1" type="ORF">G8E10_01655</name>
</gene>
<dbReference type="RefSeq" id="WP_167126241.1">
    <property type="nucleotide sequence ID" value="NZ_JAANCM010000001.1"/>
</dbReference>
<name>A0AA43ZAW9_9HYPH</name>
<dbReference type="EMBL" id="JAANCM010000001">
    <property type="protein sequence ID" value="NHT74454.1"/>
    <property type="molecule type" value="Genomic_DNA"/>
</dbReference>
<reference evidence="1" key="1">
    <citation type="submission" date="2020-03" db="EMBL/GenBank/DDBJ databases">
        <title>Ferranicluibacter endophyticum gen. nov., sp. nov., a new genus isolated from Rubus ulmifolius Schott. stem.</title>
        <authorList>
            <person name="Roca-Couso R."/>
            <person name="Flores-Felix J.D."/>
            <person name="Igual J.M."/>
            <person name="Rivas R."/>
        </authorList>
    </citation>
    <scope>NUCLEOTIDE SEQUENCE</scope>
    <source>
        <strain evidence="1">CRRU44</strain>
    </source>
</reference>
<keyword evidence="2" id="KW-1185">Reference proteome</keyword>
<dbReference type="Proteomes" id="UP001155840">
    <property type="component" value="Unassembled WGS sequence"/>
</dbReference>
<organism evidence="1 2">
    <name type="scientific">Ferranicluibacter rubi</name>
    <dbReference type="NCBI Taxonomy" id="2715133"/>
    <lineage>
        <taxon>Bacteria</taxon>
        <taxon>Pseudomonadati</taxon>
        <taxon>Pseudomonadota</taxon>
        <taxon>Alphaproteobacteria</taxon>
        <taxon>Hyphomicrobiales</taxon>
        <taxon>Rhizobiaceae</taxon>
        <taxon>Ferranicluibacter</taxon>
    </lineage>
</organism>
<evidence type="ECO:0000313" key="2">
    <source>
        <dbReference type="Proteomes" id="UP001155840"/>
    </source>
</evidence>
<sequence>MGLRLVGKDDADRGEAPVGARDVEAEARRRLSALGHERHRVRSLATGIDMPREVHIKHLQIMAIALALSSLESIPDDYRSDVYWPK</sequence>
<evidence type="ECO:0000313" key="1">
    <source>
        <dbReference type="EMBL" id="NHT74454.1"/>
    </source>
</evidence>
<protein>
    <submittedName>
        <fullName evidence="1">Uncharacterized protein</fullName>
    </submittedName>
</protein>
<proteinExistence type="predicted"/>
<accession>A0AA43ZAW9</accession>
<comment type="caution">
    <text evidence="1">The sequence shown here is derived from an EMBL/GenBank/DDBJ whole genome shotgun (WGS) entry which is preliminary data.</text>
</comment>
<dbReference type="AlphaFoldDB" id="A0AA43ZAW9"/>